<keyword evidence="5 8" id="KW-0811">Translocation</keyword>
<comment type="domain">
    <text evidence="8">The twin CX3C motif contains 4 conserved Cys residues that form 2 disulfide bonds in the mitochondrial intermembrane space.</text>
</comment>
<dbReference type="Gene3D" id="1.10.287.810">
    <property type="entry name" value="Mitochondrial import inner membrane translocase subunit tim13 like domains"/>
    <property type="match status" value="1"/>
</dbReference>
<accession>T2M2T0</accession>
<dbReference type="GO" id="GO:0015031">
    <property type="term" value="P:protein transport"/>
    <property type="evidence" value="ECO:0007669"/>
    <property type="project" value="UniProtKB-KW"/>
</dbReference>
<keyword evidence="7 8" id="KW-1015">Disulfide bond</keyword>
<evidence type="ECO:0000259" key="9">
    <source>
        <dbReference type="Pfam" id="PF02953"/>
    </source>
</evidence>
<evidence type="ECO:0000256" key="7">
    <source>
        <dbReference type="ARBA" id="ARBA00023157"/>
    </source>
</evidence>
<gene>
    <name evidence="10" type="primary">FXC1</name>
</gene>
<keyword evidence="3" id="KW-0862">Zinc</keyword>
<comment type="subunit">
    <text evidence="8">Heterohexamer.</text>
</comment>
<dbReference type="InterPro" id="IPR035427">
    <property type="entry name" value="Tim10-like_dom_sf"/>
</dbReference>
<dbReference type="SUPFAM" id="SSF144122">
    <property type="entry name" value="Tim10-like"/>
    <property type="match status" value="1"/>
</dbReference>
<dbReference type="GO" id="GO:0046872">
    <property type="term" value="F:metal ion binding"/>
    <property type="evidence" value="ECO:0007669"/>
    <property type="project" value="UniProtKB-KW"/>
</dbReference>
<evidence type="ECO:0000256" key="6">
    <source>
        <dbReference type="ARBA" id="ARBA00023128"/>
    </source>
</evidence>
<protein>
    <recommendedName>
        <fullName evidence="8">Mitochondrial import inner membrane translocase subunit</fullName>
    </recommendedName>
</protein>
<dbReference type="InterPro" id="IPR004217">
    <property type="entry name" value="Tim10-like"/>
</dbReference>
<dbReference type="AlphaFoldDB" id="T2M2T0"/>
<comment type="function">
    <text evidence="8">Mitochondrial intermembrane chaperone that participates in the import and insertion of some multi-pass transmembrane proteins into the mitochondrial inner membrane. Also required for the transfer of beta-barrel precursors from the TOM complex to the sorting and assembly machinery (SAM complex) of the outer membrane. Acts as a chaperone-like protein that protects the hydrophobic precursors from aggregation and guide them through the mitochondrial intermembrane space.</text>
</comment>
<evidence type="ECO:0000256" key="8">
    <source>
        <dbReference type="RuleBase" id="RU367043"/>
    </source>
</evidence>
<dbReference type="Pfam" id="PF02953">
    <property type="entry name" value="zf-Tim10_DDP"/>
    <property type="match status" value="1"/>
</dbReference>
<evidence type="ECO:0000256" key="2">
    <source>
        <dbReference type="ARBA" id="ARBA00022723"/>
    </source>
</evidence>
<keyword evidence="8" id="KW-0472">Membrane</keyword>
<sequence length="85" mass="9624">MDRMESMAMQNYREFIGLYNRIAQNCFESCVIDMSHKSLSQEEELCVESCADKMIAVNHRLMSVFMEIGPPVDKQLGLSGVQAGM</sequence>
<evidence type="ECO:0000256" key="3">
    <source>
        <dbReference type="ARBA" id="ARBA00022833"/>
    </source>
</evidence>
<proteinExistence type="evidence at transcript level"/>
<keyword evidence="2" id="KW-0479">Metal-binding</keyword>
<dbReference type="EMBL" id="HAAD01000085">
    <property type="protein sequence ID" value="CDG66317.1"/>
    <property type="molecule type" value="mRNA"/>
</dbReference>
<organism evidence="10">
    <name type="scientific">Hydra vulgaris</name>
    <name type="common">Hydra</name>
    <name type="synonym">Hydra attenuata</name>
    <dbReference type="NCBI Taxonomy" id="6087"/>
    <lineage>
        <taxon>Eukaryota</taxon>
        <taxon>Metazoa</taxon>
        <taxon>Cnidaria</taxon>
        <taxon>Hydrozoa</taxon>
        <taxon>Hydroidolina</taxon>
        <taxon>Anthoathecata</taxon>
        <taxon>Aplanulata</taxon>
        <taxon>Hydridae</taxon>
        <taxon>Hydra</taxon>
    </lineage>
</organism>
<comment type="similarity">
    <text evidence="8">Belongs to the small Tim family.</text>
</comment>
<name>T2M2T0_HYDVU</name>
<comment type="subcellular location">
    <subcellularLocation>
        <location evidence="8">Mitochondrion inner membrane</location>
        <topology evidence="8">Peripheral membrane protein</topology>
        <orientation evidence="8">Intermembrane side</orientation>
    </subcellularLocation>
</comment>
<reference evidence="10" key="1">
    <citation type="journal article" date="2013" name="Genome Biol. Evol.">
        <title>Punctuated emergences of genetic and phenotypic innovations in eumetazoan, bilaterian, euteleostome, and hominidae ancestors.</title>
        <authorList>
            <person name="Wenger Y."/>
            <person name="Galliot B."/>
        </authorList>
    </citation>
    <scope>NUCLEOTIDE SEQUENCE</scope>
    <source>
        <tissue evidence="10">Whole animals</tissue>
    </source>
</reference>
<evidence type="ECO:0000256" key="1">
    <source>
        <dbReference type="ARBA" id="ARBA00022448"/>
    </source>
</evidence>
<keyword evidence="8" id="KW-0999">Mitochondrion inner membrane</keyword>
<keyword evidence="8" id="KW-0143">Chaperone</keyword>
<dbReference type="PANTHER" id="PTHR13172">
    <property type="entry name" value="MITOCHONDRIAL IMPORT INNER MEMBRANE TRANSLOCASE SUBUNIT TIM9B"/>
    <property type="match status" value="1"/>
</dbReference>
<keyword evidence="6 8" id="KW-0496">Mitochondrion</keyword>
<dbReference type="OMA" id="FNRCVDN"/>
<keyword evidence="1 8" id="KW-0813">Transport</keyword>
<feature type="domain" description="Tim10-like" evidence="9">
    <location>
        <begin position="6"/>
        <end position="66"/>
    </location>
</feature>
<evidence type="ECO:0000256" key="5">
    <source>
        <dbReference type="ARBA" id="ARBA00023010"/>
    </source>
</evidence>
<keyword evidence="4 8" id="KW-0653">Protein transport</keyword>
<evidence type="ECO:0000256" key="4">
    <source>
        <dbReference type="ARBA" id="ARBA00022927"/>
    </source>
</evidence>
<dbReference type="GO" id="GO:0005743">
    <property type="term" value="C:mitochondrial inner membrane"/>
    <property type="evidence" value="ECO:0007669"/>
    <property type="project" value="UniProtKB-SubCell"/>
</dbReference>
<dbReference type="InterPro" id="IPR050673">
    <property type="entry name" value="Mito_inner_translocase_sub"/>
</dbReference>
<evidence type="ECO:0000313" key="10">
    <source>
        <dbReference type="EMBL" id="CDG66317.1"/>
    </source>
</evidence>